<feature type="non-terminal residue" evidence="1">
    <location>
        <position position="1"/>
    </location>
</feature>
<reference evidence="1" key="1">
    <citation type="submission" date="2021-06" db="EMBL/GenBank/DDBJ databases">
        <authorList>
            <person name="Kallberg Y."/>
            <person name="Tangrot J."/>
            <person name="Rosling A."/>
        </authorList>
    </citation>
    <scope>NUCLEOTIDE SEQUENCE</scope>
    <source>
        <strain evidence="1">IA702</strain>
    </source>
</reference>
<keyword evidence="2" id="KW-1185">Reference proteome</keyword>
<organism evidence="1 2">
    <name type="scientific">Paraglomus occultum</name>
    <dbReference type="NCBI Taxonomy" id="144539"/>
    <lineage>
        <taxon>Eukaryota</taxon>
        <taxon>Fungi</taxon>
        <taxon>Fungi incertae sedis</taxon>
        <taxon>Mucoromycota</taxon>
        <taxon>Glomeromycotina</taxon>
        <taxon>Glomeromycetes</taxon>
        <taxon>Paraglomerales</taxon>
        <taxon>Paraglomeraceae</taxon>
        <taxon>Paraglomus</taxon>
    </lineage>
</organism>
<dbReference type="EMBL" id="CAJVPJ010005082">
    <property type="protein sequence ID" value="CAG8658418.1"/>
    <property type="molecule type" value="Genomic_DNA"/>
</dbReference>
<proteinExistence type="predicted"/>
<comment type="caution">
    <text evidence="1">The sequence shown here is derived from an EMBL/GenBank/DDBJ whole genome shotgun (WGS) entry which is preliminary data.</text>
</comment>
<protein>
    <submittedName>
        <fullName evidence="1">3669_t:CDS:1</fullName>
    </submittedName>
</protein>
<gene>
    <name evidence="1" type="ORF">POCULU_LOCUS10326</name>
</gene>
<dbReference type="AlphaFoldDB" id="A0A9N9H4R7"/>
<accession>A0A9N9H4R7</accession>
<sequence length="118" mass="13414">PWRRYNHDERTTICLISGDAGQLLVDWQLVYRHATLVQPACRFLTYSLKRVTGNNMGDKKLVKIFNICLAAQSWKFCLNSRSCQHPGLRRTSMRAPQKPVGIAMSWSCCGSTRGVVNK</sequence>
<evidence type="ECO:0000313" key="2">
    <source>
        <dbReference type="Proteomes" id="UP000789572"/>
    </source>
</evidence>
<name>A0A9N9H4R7_9GLOM</name>
<evidence type="ECO:0000313" key="1">
    <source>
        <dbReference type="EMBL" id="CAG8658418.1"/>
    </source>
</evidence>
<dbReference type="Proteomes" id="UP000789572">
    <property type="component" value="Unassembled WGS sequence"/>
</dbReference>